<evidence type="ECO:0000313" key="7">
    <source>
        <dbReference type="EMBL" id="ASC72499.1"/>
    </source>
</evidence>
<evidence type="ECO:0000256" key="2">
    <source>
        <dbReference type="ARBA" id="ARBA00006739"/>
    </source>
</evidence>
<feature type="transmembrane region" description="Helical" evidence="5">
    <location>
        <begin position="269"/>
        <end position="288"/>
    </location>
</feature>
<dbReference type="AlphaFoldDB" id="A0A1Z3HQA8"/>
<proteinExistence type="inferred from homology"/>
<accession>A0A1Z3HQA8</accession>
<evidence type="ECO:0000256" key="3">
    <source>
        <dbReference type="ARBA" id="ARBA00022676"/>
    </source>
</evidence>
<dbReference type="Gene3D" id="3.90.550.10">
    <property type="entry name" value="Spore Coat Polysaccharide Biosynthesis Protein SpsA, Chain A"/>
    <property type="match status" value="1"/>
</dbReference>
<dbReference type="InterPro" id="IPR029044">
    <property type="entry name" value="Nucleotide-diphossugar_trans"/>
</dbReference>
<organism evidence="7 8">
    <name type="scientific">Halomicronema hongdechloris C2206</name>
    <dbReference type="NCBI Taxonomy" id="1641165"/>
    <lineage>
        <taxon>Bacteria</taxon>
        <taxon>Bacillati</taxon>
        <taxon>Cyanobacteriota</taxon>
        <taxon>Cyanophyceae</taxon>
        <taxon>Nodosilineales</taxon>
        <taxon>Nodosilineaceae</taxon>
        <taxon>Halomicronema</taxon>
    </lineage>
</organism>
<name>A0A1Z3HQA8_9CYAN</name>
<evidence type="ECO:0000256" key="1">
    <source>
        <dbReference type="ARBA" id="ARBA00004776"/>
    </source>
</evidence>
<keyword evidence="8" id="KW-1185">Reference proteome</keyword>
<dbReference type="EMBL" id="CP021983">
    <property type="protein sequence ID" value="ASC72499.1"/>
    <property type="molecule type" value="Genomic_DNA"/>
</dbReference>
<dbReference type="GO" id="GO:0016757">
    <property type="term" value="F:glycosyltransferase activity"/>
    <property type="evidence" value="ECO:0007669"/>
    <property type="project" value="UniProtKB-KW"/>
</dbReference>
<keyword evidence="3 7" id="KW-0328">Glycosyltransferase</keyword>
<dbReference type="PANTHER" id="PTHR43179">
    <property type="entry name" value="RHAMNOSYLTRANSFERASE WBBL"/>
    <property type="match status" value="1"/>
</dbReference>
<protein>
    <submittedName>
        <fullName evidence="7">Glycosyltransferase YibD</fullName>
        <ecNumber evidence="7">2.4.-.-</ecNumber>
    </submittedName>
</protein>
<dbReference type="SUPFAM" id="SSF53448">
    <property type="entry name" value="Nucleotide-diphospho-sugar transferases"/>
    <property type="match status" value="1"/>
</dbReference>
<evidence type="ECO:0000259" key="6">
    <source>
        <dbReference type="Pfam" id="PF00535"/>
    </source>
</evidence>
<dbReference type="Proteomes" id="UP000191901">
    <property type="component" value="Chromosome"/>
</dbReference>
<dbReference type="InterPro" id="IPR001173">
    <property type="entry name" value="Glyco_trans_2-like"/>
</dbReference>
<dbReference type="Pfam" id="PF00535">
    <property type="entry name" value="Glycos_transf_2"/>
    <property type="match status" value="1"/>
</dbReference>
<feature type="transmembrane region" description="Helical" evidence="5">
    <location>
        <begin position="300"/>
        <end position="324"/>
    </location>
</feature>
<feature type="domain" description="Glycosyltransferase 2-like" evidence="6">
    <location>
        <begin position="7"/>
        <end position="162"/>
    </location>
</feature>
<sequence>MSLLTISIVIPVYNGGASFRECLASLTLSRRPADEVIVVSDGDTDGSWQVAEAFGTKVFRLQRPGGPAQARNIGAQAAQGDIVFFIDADVTLHPNTLDLVEQQFRQHPQLDALIGSYDDAPGANNFLSQYKNLFHHYTHQVSSEIASTFWGACGAIRRSVFLQVGGFDETYRKPCIEDIELGYRLTRAGYSIALCKEIQVKHLKQWEPLSLIKAEIFYRALPWTTLILRERCANADLNLSHSNRFSVVFAFALIGSVAASGLYPWLLAIALGLSLGLLVMNAEIYRFFYRKRGLLFALQVIPWHWFYFLYGGAAFAYGTLIHIISRVYSSKPVGRLGCF</sequence>
<dbReference type="KEGG" id="hhg:XM38_034570"/>
<comment type="similarity">
    <text evidence="2">Belongs to the glycosyltransferase 2 family.</text>
</comment>
<keyword evidence="5" id="KW-0472">Membrane</keyword>
<reference evidence="7 8" key="1">
    <citation type="journal article" date="2016" name="Biochim. Biophys. Acta">
        <title>Characterization of red-shifted phycobilisomes isolated from the chlorophyll f-containing cyanobacterium Halomicronema hongdechloris.</title>
        <authorList>
            <person name="Li Y."/>
            <person name="Lin Y."/>
            <person name="Garvey C.J."/>
            <person name="Birch D."/>
            <person name="Corkery R.W."/>
            <person name="Loughlin P.C."/>
            <person name="Scheer H."/>
            <person name="Willows R.D."/>
            <person name="Chen M."/>
        </authorList>
    </citation>
    <scope>NUCLEOTIDE SEQUENCE [LARGE SCALE GENOMIC DNA]</scope>
    <source>
        <strain evidence="7 8">C2206</strain>
    </source>
</reference>
<keyword evidence="5" id="KW-1133">Transmembrane helix</keyword>
<evidence type="ECO:0000256" key="4">
    <source>
        <dbReference type="ARBA" id="ARBA00022679"/>
    </source>
</evidence>
<evidence type="ECO:0000256" key="5">
    <source>
        <dbReference type="SAM" id="Phobius"/>
    </source>
</evidence>
<gene>
    <name evidence="7" type="primary">yibD</name>
    <name evidence="7" type="ORF">XM38_034570</name>
</gene>
<keyword evidence="4 7" id="KW-0808">Transferase</keyword>
<dbReference type="PANTHER" id="PTHR43179:SF12">
    <property type="entry name" value="GALACTOFURANOSYLTRANSFERASE GLFT2"/>
    <property type="match status" value="1"/>
</dbReference>
<dbReference type="EC" id="2.4.-.-" evidence="7"/>
<comment type="pathway">
    <text evidence="1">Cell wall biogenesis; cell wall polysaccharide biosynthesis.</text>
</comment>
<keyword evidence="5" id="KW-0812">Transmembrane</keyword>
<dbReference type="STRING" id="1641165.XM38_20745"/>
<evidence type="ECO:0000313" key="8">
    <source>
        <dbReference type="Proteomes" id="UP000191901"/>
    </source>
</evidence>